<evidence type="ECO:0000313" key="4">
    <source>
        <dbReference type="Proteomes" id="UP000503330"/>
    </source>
</evidence>
<gene>
    <name evidence="3" type="ORF">G4D54_04590</name>
    <name evidence="2" type="ORF">GT664_13930</name>
</gene>
<keyword evidence="1" id="KW-1133">Transmembrane helix</keyword>
<protein>
    <submittedName>
        <fullName evidence="3">MptD family putative ECF transporter S component</fullName>
    </submittedName>
</protein>
<accession>A0AAP9MF36</accession>
<organism evidence="3 4">
    <name type="scientific">Clostridium innocuum</name>
    <dbReference type="NCBI Taxonomy" id="1522"/>
    <lineage>
        <taxon>Bacteria</taxon>
        <taxon>Bacillati</taxon>
        <taxon>Bacillota</taxon>
        <taxon>Clostridia</taxon>
        <taxon>Eubacteriales</taxon>
        <taxon>Clostridiaceae</taxon>
        <taxon>Clostridium</taxon>
    </lineage>
</organism>
<dbReference type="AlphaFoldDB" id="A0AAP9MF36"/>
<feature type="transmembrane region" description="Helical" evidence="1">
    <location>
        <begin position="14"/>
        <end position="37"/>
    </location>
</feature>
<dbReference type="GeneID" id="61924789"/>
<keyword evidence="1" id="KW-0472">Membrane</keyword>
<dbReference type="EMBL" id="WWTN01000024">
    <property type="protein sequence ID" value="MZH56817.1"/>
    <property type="molecule type" value="Genomic_DNA"/>
</dbReference>
<feature type="transmembrane region" description="Helical" evidence="1">
    <location>
        <begin position="74"/>
        <end position="100"/>
    </location>
</feature>
<dbReference type="NCBIfam" id="TIGR02185">
    <property type="entry name" value="Trep_Strep"/>
    <property type="match status" value="1"/>
</dbReference>
<evidence type="ECO:0000256" key="1">
    <source>
        <dbReference type="SAM" id="Phobius"/>
    </source>
</evidence>
<evidence type="ECO:0000313" key="3">
    <source>
        <dbReference type="EMBL" id="QJA01751.1"/>
    </source>
</evidence>
<keyword evidence="1" id="KW-0812">Transmembrane</keyword>
<dbReference type="RefSeq" id="WP_142691964.1">
    <property type="nucleotide sequence ID" value="NZ_BAAACC010000030.1"/>
</dbReference>
<name>A0AAP9MF36_CLOIN</name>
<dbReference type="InterPro" id="IPR011733">
    <property type="entry name" value="CHP02185_IM"/>
</dbReference>
<reference evidence="3 4" key="2">
    <citation type="submission" date="2020-02" db="EMBL/GenBank/DDBJ databases">
        <authorList>
            <person name="Kociolek L.K."/>
            <person name="Ozer E.A."/>
        </authorList>
    </citation>
    <scope>NUCLEOTIDE SEQUENCE [LARGE SCALE GENOMIC DNA]</scope>
    <source>
        <strain evidence="3 4">ATCC 14501</strain>
    </source>
</reference>
<sequence>MANKPKESKKIRDLIRIGIFTALWIAVGWIIACTIGFFPPILVILPCILAVAGSVIYVVLLSKMNTRGGIFIPSFIFGLCLFTMVPYGMLFICTSIGGLLGEIIYDTAGKKSTKAKAAGISLPMVGLALGEYIPLCYMKEAFKELYEGSFTSDVGMKAIELLSTPLAIVLTVMTLICAILGYLWGRKIVVKRLDNQGGRTNGKNTK</sequence>
<feature type="transmembrane region" description="Helical" evidence="1">
    <location>
        <begin position="43"/>
        <end position="62"/>
    </location>
</feature>
<evidence type="ECO:0000313" key="2">
    <source>
        <dbReference type="EMBL" id="MZH56817.1"/>
    </source>
</evidence>
<proteinExistence type="predicted"/>
<reference evidence="2" key="1">
    <citation type="journal article" date="2019" name="Nat. Med.">
        <title>A library of human gut bacterial isolates paired with longitudinal multiomics data enables mechanistic microbiome research.</title>
        <authorList>
            <person name="Poyet M."/>
            <person name="Groussin M."/>
            <person name="Gibbons S.M."/>
            <person name="Avila-Pacheco J."/>
            <person name="Jiang X."/>
            <person name="Kearney S.M."/>
            <person name="Perrotta A.R."/>
            <person name="Berdy B."/>
            <person name="Zhao S."/>
            <person name="Lieberman T.D."/>
            <person name="Swanson P.K."/>
            <person name="Smith M."/>
            <person name="Roesemann S."/>
            <person name="Alexander J.E."/>
            <person name="Rich S.A."/>
            <person name="Livny J."/>
            <person name="Vlamakis H."/>
            <person name="Clish C."/>
            <person name="Bullock K."/>
            <person name="Deik A."/>
            <person name="Scott J."/>
            <person name="Pierce K.A."/>
            <person name="Xavier R.J."/>
            <person name="Alm E.J."/>
        </authorList>
    </citation>
    <scope>NUCLEOTIDE SEQUENCE</scope>
    <source>
        <strain evidence="2">BIOML-A12</strain>
    </source>
</reference>
<dbReference type="Proteomes" id="UP000604383">
    <property type="component" value="Unassembled WGS sequence"/>
</dbReference>
<feature type="transmembrane region" description="Helical" evidence="1">
    <location>
        <begin position="159"/>
        <end position="184"/>
    </location>
</feature>
<dbReference type="Proteomes" id="UP000503330">
    <property type="component" value="Chromosome"/>
</dbReference>
<dbReference type="PROSITE" id="PS51257">
    <property type="entry name" value="PROKAR_LIPOPROTEIN"/>
    <property type="match status" value="1"/>
</dbReference>
<dbReference type="EMBL" id="CP048838">
    <property type="protein sequence ID" value="QJA01751.1"/>
    <property type="molecule type" value="Genomic_DNA"/>
</dbReference>
<dbReference type="Pfam" id="PF09605">
    <property type="entry name" value="Trep_Strep"/>
    <property type="match status" value="1"/>
</dbReference>